<protein>
    <submittedName>
        <fullName evidence="1">Uncharacterized protein</fullName>
    </submittedName>
</protein>
<proteinExistence type="predicted"/>
<dbReference type="AlphaFoldDB" id="A0A0R0LUS2"/>
<keyword evidence="2" id="KW-1185">Reference proteome</keyword>
<comment type="caution">
    <text evidence="1">The sequence shown here is derived from an EMBL/GenBank/DDBJ whole genome shotgun (WGS) entry which is preliminary data.</text>
</comment>
<evidence type="ECO:0000313" key="2">
    <source>
        <dbReference type="Proteomes" id="UP000051530"/>
    </source>
</evidence>
<accession>A0A0R0LUS2</accession>
<gene>
    <name evidence="1" type="ORF">M153_13930002868</name>
</gene>
<feature type="non-terminal residue" evidence="1">
    <location>
        <position position="1"/>
    </location>
</feature>
<evidence type="ECO:0000313" key="1">
    <source>
        <dbReference type="EMBL" id="KRH93161.1"/>
    </source>
</evidence>
<dbReference type="Proteomes" id="UP000051530">
    <property type="component" value="Unassembled WGS sequence"/>
</dbReference>
<name>A0A0R0LUS2_9MICR</name>
<organism evidence="1 2">
    <name type="scientific">Pseudoloma neurophilia</name>
    <dbReference type="NCBI Taxonomy" id="146866"/>
    <lineage>
        <taxon>Eukaryota</taxon>
        <taxon>Fungi</taxon>
        <taxon>Fungi incertae sedis</taxon>
        <taxon>Microsporidia</taxon>
        <taxon>Pseudoloma</taxon>
    </lineage>
</organism>
<dbReference type="EMBL" id="LGUB01000461">
    <property type="protein sequence ID" value="KRH93161.1"/>
    <property type="molecule type" value="Genomic_DNA"/>
</dbReference>
<reference evidence="1 2" key="1">
    <citation type="submission" date="2015-07" db="EMBL/GenBank/DDBJ databases">
        <title>The genome of Pseudoloma neurophilia, a relevant intracellular parasite of the zebrafish.</title>
        <authorList>
            <person name="Ndikumana S."/>
            <person name="Pelin A."/>
            <person name="Sanders J."/>
            <person name="Corradi N."/>
        </authorList>
    </citation>
    <scope>NUCLEOTIDE SEQUENCE [LARGE SCALE GENOMIC DNA]</scope>
    <source>
        <strain evidence="1 2">MK1</strain>
    </source>
</reference>
<dbReference type="VEuPathDB" id="MicrosporidiaDB:M153_13930002868"/>
<sequence length="69" mass="8150">SAVETENLENIDSRILQILIETKALEKRKGLLKINEKHRTAIIDECYMQNHIVKILIREKLSDKRFKNC</sequence>